<accession>A0ACB8ZLD4</accession>
<reference evidence="2" key="1">
    <citation type="journal article" date="2022" name="Mol. Ecol. Resour.">
        <title>The genomes of chicory, endive, great burdock and yacon provide insights into Asteraceae palaeo-polyploidization history and plant inulin production.</title>
        <authorList>
            <person name="Fan W."/>
            <person name="Wang S."/>
            <person name="Wang H."/>
            <person name="Wang A."/>
            <person name="Jiang F."/>
            <person name="Liu H."/>
            <person name="Zhao H."/>
            <person name="Xu D."/>
            <person name="Zhang Y."/>
        </authorList>
    </citation>
    <scope>NUCLEOTIDE SEQUENCE [LARGE SCALE GENOMIC DNA]</scope>
    <source>
        <strain evidence="2">cv. Niubang</strain>
    </source>
</reference>
<keyword evidence="2" id="KW-1185">Reference proteome</keyword>
<evidence type="ECO:0000313" key="2">
    <source>
        <dbReference type="Proteomes" id="UP001055879"/>
    </source>
</evidence>
<comment type="caution">
    <text evidence="1">The sequence shown here is derived from an EMBL/GenBank/DDBJ whole genome shotgun (WGS) entry which is preliminary data.</text>
</comment>
<reference evidence="1 2" key="2">
    <citation type="journal article" date="2022" name="Mol. Ecol. Resour.">
        <title>The genomes of chicory, endive, great burdock and yacon provide insights into Asteraceae paleo-polyploidization history and plant inulin production.</title>
        <authorList>
            <person name="Fan W."/>
            <person name="Wang S."/>
            <person name="Wang H."/>
            <person name="Wang A."/>
            <person name="Jiang F."/>
            <person name="Liu H."/>
            <person name="Zhao H."/>
            <person name="Xu D."/>
            <person name="Zhang Y."/>
        </authorList>
    </citation>
    <scope>NUCLEOTIDE SEQUENCE [LARGE SCALE GENOMIC DNA]</scope>
    <source>
        <strain evidence="2">cv. Niubang</strain>
    </source>
</reference>
<organism evidence="1 2">
    <name type="scientific">Arctium lappa</name>
    <name type="common">Greater burdock</name>
    <name type="synonym">Lappa major</name>
    <dbReference type="NCBI Taxonomy" id="4217"/>
    <lineage>
        <taxon>Eukaryota</taxon>
        <taxon>Viridiplantae</taxon>
        <taxon>Streptophyta</taxon>
        <taxon>Embryophyta</taxon>
        <taxon>Tracheophyta</taxon>
        <taxon>Spermatophyta</taxon>
        <taxon>Magnoliopsida</taxon>
        <taxon>eudicotyledons</taxon>
        <taxon>Gunneridae</taxon>
        <taxon>Pentapetalae</taxon>
        <taxon>asterids</taxon>
        <taxon>campanulids</taxon>
        <taxon>Asterales</taxon>
        <taxon>Asteraceae</taxon>
        <taxon>Carduoideae</taxon>
        <taxon>Cardueae</taxon>
        <taxon>Arctiinae</taxon>
        <taxon>Arctium</taxon>
    </lineage>
</organism>
<dbReference type="EMBL" id="CM042056">
    <property type="protein sequence ID" value="KAI3698130.1"/>
    <property type="molecule type" value="Genomic_DNA"/>
</dbReference>
<sequence>MDLVMVLKKISETRKIEKIEKTPTTLGFDSGYSGATLLGFDSGCSGSLDGSGSLRGFGDSDVTCSTDSDVKSTLRVGRVHPLHLHRSPQISSLIMDSNTGNTSQDGRATDDRDEDDDDEYEEAHDGNRLLEFMFGNIDGSGDLDIDYLDEDAKEHLAALADKLGSSLTDIHLSVKTSQTSVDAAEQDYDLKAEDAVDYEDIDEQYEGPEVQAFTEEDYLLPKSDFVSTTVPPVASSSLYDDDNYDDDEEEELQKELDRVDNIDKVQSTSLSGEVDNNLAVLSQGKCSPEDGSGALEIENSDPDVVELQKYDTIILEEQFEAKSSTPLPVLCVEDGNVILRFSEIFAIHEPLKKAVKREQWFSVPKEKYIAMDVSDIVEEDEEAFLKGSLGGFPYMRRAHVFQDDLLTLQEDKQELPKSGTVDAEETVAQEVDEQRKGYFHDIMPLNGNTASDLSLDWNKPFCDDYFPLDQQDWENRIIFDNSPAVSETSGGSCEISGPESEAVGSKESDSLNGPLKSKAQLDLRADEEDNGHFCRSRPVSLEPFGSRTSPKSYSFSEEAIYHPQLLRLESRLEADDTDRLDGKKDGTVESDTIRRFNKLALRNKDVLNGSWMERVVWEPHQSVSKPKLLLDLQDEQMLFEILDNKDGEHLQLHAGAMITTRSAESAGGDSLELHGYGGQSGGRFNIANDKFYSNRKSSQQLKSHSKKRAAHGVKVLHSIPALKLQTMKAKLSNKDIAYFHRPKALWYPHDNVVALKEQGKLLTRGSMKIVLKSLGGKGSKLHVDAEETILSVKGKATKKLDFKPSEPVKIIYSGKELEDKKSLAEQDVRPNSLLHLVRTRIHLLPRAQKLPGENKSLRPPGAFKKKSDLSARDGHVFLMEYCEERPLLLGNTGMGARLCTYYQKSNPGDQAGTLLRSGPNNLGNILTLDPADKSPFLGDIKAGSFQSCLETNMYRAPIYSHKVSSTDYLLIRSAKGKLSLRRIDRIYVVGQQEPHMEVMSPVSKGVQMYNMNRLLVFMYREFRALQKRGLVPAIRANELSAQFANVAEVSLRKRLKVFCDFQRGSYVMKRNFRIPLEEELRRMVTPENVCAFESMLAGMYRLKRLGISMTHPAGLSSAMNQLPDEAIALAAASHIERELQITPWNLSSNFVACTNQDRGNIERLEITGVGDPSGRGLGFSYVRTAPKAPVSNAVAKKKVAINRGGSTVTGTDADLRRLSMEAAREVLVKFNVPEEQIAKLTRWHRIAMIRKLSSEQAASGVKVDPTTISKYARGQRMSFLQLQQQTREKCQEIWDRQVQNLSAIDGEENESDTEANSDLDSFAGDLENLLDAEECDEGEEGNYESNHENLVGVKGLKMRRLPSQAQAEVENEDEAAEAAELCRMLMDADDEAERKKKKVKSVGGDMGLTALQQLNHNSKNKERLKTVNTTLKPMSGITRPDGSFSINENAVKSLKDDELFPYRKNFSGKMKPKKKDDLEQVGGLLNKKLRILNDGMNIMKVGNTKKNARESFACGACGQYGHMKTNKHCPKYRENSSIQVESKDPEKGSGKSISLDPVAKPQPKNTVKKLIQKGGTKLAVVEAPPEEEKSSLKAKVLKVKCGPANSKIQEKATPSTSQVSDRPVTSDTETVNKSSVKVNKIIFSNKTKAEDVQVESHKPSSLVIRPPVESSRNPPRKTIVIRRPKEVFDLDQGSQEVSPGLEPRKTKRITELSGFQKHRDHDDYFVERVRSNRAKDTNNQFWEDEQTLRIAERQREERDRLLYEEQQARKLEEQERVAEIRRFEEDIKREREEERRQREKKKKKKNINFEMRNDFLEDTRPRRDDRRIPERDRTAKRKPVIELGGRFGAEYTPTVKRRRGGEVGLANILEKIIDTLKANEVSFLFLKPVTRKEAPDYLKIINRPMDLSTMREKVRRLEYKSRDAFRHDMWQITFNAHKYNDGRNPGIPPLADQLLELCDFLLSEYDEILAEAEADIEE</sequence>
<dbReference type="Proteomes" id="UP001055879">
    <property type="component" value="Linkage Group LG10"/>
</dbReference>
<name>A0ACB8ZLD4_ARCLA</name>
<gene>
    <name evidence="1" type="ORF">L6452_31242</name>
</gene>
<evidence type="ECO:0000313" key="1">
    <source>
        <dbReference type="EMBL" id="KAI3698130.1"/>
    </source>
</evidence>
<protein>
    <submittedName>
        <fullName evidence="1">Uncharacterized protein</fullName>
    </submittedName>
</protein>
<proteinExistence type="predicted"/>